<comment type="caution">
    <text evidence="1">The sequence shown here is derived from an EMBL/GenBank/DDBJ whole genome shotgun (WGS) entry which is preliminary data.</text>
</comment>
<organism evidence="1 2">
    <name type="scientific">Stylosanthes scabra</name>
    <dbReference type="NCBI Taxonomy" id="79078"/>
    <lineage>
        <taxon>Eukaryota</taxon>
        <taxon>Viridiplantae</taxon>
        <taxon>Streptophyta</taxon>
        <taxon>Embryophyta</taxon>
        <taxon>Tracheophyta</taxon>
        <taxon>Spermatophyta</taxon>
        <taxon>Magnoliopsida</taxon>
        <taxon>eudicotyledons</taxon>
        <taxon>Gunneridae</taxon>
        <taxon>Pentapetalae</taxon>
        <taxon>rosids</taxon>
        <taxon>fabids</taxon>
        <taxon>Fabales</taxon>
        <taxon>Fabaceae</taxon>
        <taxon>Papilionoideae</taxon>
        <taxon>50 kb inversion clade</taxon>
        <taxon>dalbergioids sensu lato</taxon>
        <taxon>Dalbergieae</taxon>
        <taxon>Pterocarpus clade</taxon>
        <taxon>Stylosanthes</taxon>
    </lineage>
</organism>
<dbReference type="EMBL" id="JASCZI010242714">
    <property type="protein sequence ID" value="MED6211882.1"/>
    <property type="molecule type" value="Genomic_DNA"/>
</dbReference>
<evidence type="ECO:0000313" key="1">
    <source>
        <dbReference type="EMBL" id="MED6211882.1"/>
    </source>
</evidence>
<reference evidence="1 2" key="1">
    <citation type="journal article" date="2023" name="Plants (Basel)">
        <title>Bridging the Gap: Combining Genomics and Transcriptomics Approaches to Understand Stylosanthes scabra, an Orphan Legume from the Brazilian Caatinga.</title>
        <authorList>
            <person name="Ferreira-Neto J.R.C."/>
            <person name="da Silva M.D."/>
            <person name="Binneck E."/>
            <person name="de Melo N.F."/>
            <person name="da Silva R.H."/>
            <person name="de Melo A.L.T.M."/>
            <person name="Pandolfi V."/>
            <person name="Bustamante F.O."/>
            <person name="Brasileiro-Vidal A.C."/>
            <person name="Benko-Iseppon A.M."/>
        </authorList>
    </citation>
    <scope>NUCLEOTIDE SEQUENCE [LARGE SCALE GENOMIC DNA]</scope>
    <source>
        <tissue evidence="1">Leaves</tissue>
    </source>
</reference>
<dbReference type="Proteomes" id="UP001341840">
    <property type="component" value="Unassembled WGS sequence"/>
</dbReference>
<keyword evidence="2" id="KW-1185">Reference proteome</keyword>
<proteinExistence type="predicted"/>
<name>A0ABU6YQ44_9FABA</name>
<evidence type="ECO:0000313" key="2">
    <source>
        <dbReference type="Proteomes" id="UP001341840"/>
    </source>
</evidence>
<protein>
    <submittedName>
        <fullName evidence="1">Uncharacterized protein</fullName>
    </submittedName>
</protein>
<gene>
    <name evidence="1" type="ORF">PIB30_077855</name>
</gene>
<sequence length="141" mass="15900">MASKQRKPQRLLLIAMNGDGFAFVHSCCFSDIIPFCFRFPNTNAFQPMFLVAGEEKGMSEGAVVIRSRSRVARAACDERWRPARVQRHGGCGCWLRDGVEAGTVEGEEDGKREKMALFEEEEECGWKVRIRVMYCGFVVVG</sequence>
<accession>A0ABU6YQ44</accession>